<evidence type="ECO:0000256" key="1">
    <source>
        <dbReference type="SAM" id="SignalP"/>
    </source>
</evidence>
<sequence>MHTRLASLPIRLAAPAALLMLLAACAPAPIYKISGAAATAAPFQVAQSPENFSNREVIWGGRIVQVKVFADHSEIELLAYPLDASQRPKANDSGNGRFIAVMPGYVEPLDYPSGALMTVNGKLNGSRAGKVGEADYVFPLVGVAQSHVWTADEMNKGRNNVRFGVGVGVGIH</sequence>
<protein>
    <recommendedName>
        <fullName evidence="4">Starvation-inducible protein</fullName>
    </recommendedName>
</protein>
<dbReference type="Proteomes" id="UP000076131">
    <property type="component" value="Unassembled WGS sequence"/>
</dbReference>
<evidence type="ECO:0008006" key="4">
    <source>
        <dbReference type="Google" id="ProtNLM"/>
    </source>
</evidence>
<comment type="caution">
    <text evidence="2">The sequence shown here is derived from an EMBL/GenBank/DDBJ whole genome shotgun (WGS) entry which is preliminary data.</text>
</comment>
<gene>
    <name evidence="2" type="ORF">RHOFW104T7_00875</name>
</gene>
<dbReference type="RefSeq" id="WP_008435314.1">
    <property type="nucleotide sequence ID" value="NZ_LVJS01000110.1"/>
</dbReference>
<proteinExistence type="predicted"/>
<dbReference type="eggNOG" id="COG3065">
    <property type="taxonomic scope" value="Bacteria"/>
</dbReference>
<dbReference type="STRING" id="416169.RHOFW104T7_00875"/>
<dbReference type="Pfam" id="PF03843">
    <property type="entry name" value="Slp"/>
    <property type="match status" value="1"/>
</dbReference>
<keyword evidence="1" id="KW-0732">Signal</keyword>
<accession>A0A154QDV3</accession>
<evidence type="ECO:0000313" key="2">
    <source>
        <dbReference type="EMBL" id="KZC22403.1"/>
    </source>
</evidence>
<feature type="chain" id="PRO_5007599870" description="Starvation-inducible protein" evidence="1">
    <location>
        <begin position="29"/>
        <end position="172"/>
    </location>
</feature>
<keyword evidence="3" id="KW-1185">Reference proteome</keyword>
<dbReference type="PIRSF" id="PIRSF004982">
    <property type="entry name" value="SlP"/>
    <property type="match status" value="1"/>
</dbReference>
<evidence type="ECO:0000313" key="3">
    <source>
        <dbReference type="Proteomes" id="UP000076131"/>
    </source>
</evidence>
<dbReference type="AlphaFoldDB" id="A0A154QDV3"/>
<dbReference type="InterPro" id="IPR004658">
    <property type="entry name" value="OMP_Slp"/>
</dbReference>
<dbReference type="PANTHER" id="PTHR37530:SF1">
    <property type="entry name" value="OUTER MEMBRANE PROTEIN SLP"/>
    <property type="match status" value="1"/>
</dbReference>
<reference evidence="2 3" key="1">
    <citation type="journal article" date="2016" name="MBio">
        <title>Lateral Gene Transfer in a Heavy Metal-Contaminated-Groundwater Microbial Community.</title>
        <authorList>
            <person name="Hemme C.L."/>
            <person name="Green S.J."/>
            <person name="Rishishwar L."/>
            <person name="Prakash O."/>
            <person name="Pettenato A."/>
            <person name="Chakraborty R."/>
            <person name="Deutschbauer A.M."/>
            <person name="Van Nostrand J.D."/>
            <person name="Wu L."/>
            <person name="He Z."/>
            <person name="Jordan I.K."/>
            <person name="Hazen T.C."/>
            <person name="Arkin A.P."/>
            <person name="Kostka J.E."/>
            <person name="Zhou J."/>
        </authorList>
    </citation>
    <scope>NUCLEOTIDE SEQUENCE [LARGE SCALE GENOMIC DNA]</scope>
    <source>
        <strain evidence="2 3">FW104-T7</strain>
    </source>
</reference>
<feature type="signal peptide" evidence="1">
    <location>
        <begin position="1"/>
        <end position="28"/>
    </location>
</feature>
<organism evidence="2 3">
    <name type="scientific">Rhodanobacter thiooxydans</name>
    <dbReference type="NCBI Taxonomy" id="416169"/>
    <lineage>
        <taxon>Bacteria</taxon>
        <taxon>Pseudomonadati</taxon>
        <taxon>Pseudomonadota</taxon>
        <taxon>Gammaproteobacteria</taxon>
        <taxon>Lysobacterales</taxon>
        <taxon>Rhodanobacteraceae</taxon>
        <taxon>Rhodanobacter</taxon>
    </lineage>
</organism>
<dbReference type="EMBL" id="LVJS01000110">
    <property type="protein sequence ID" value="KZC22403.1"/>
    <property type="molecule type" value="Genomic_DNA"/>
</dbReference>
<dbReference type="GO" id="GO:0019867">
    <property type="term" value="C:outer membrane"/>
    <property type="evidence" value="ECO:0007669"/>
    <property type="project" value="InterPro"/>
</dbReference>
<dbReference type="PROSITE" id="PS51257">
    <property type="entry name" value="PROKAR_LIPOPROTEIN"/>
    <property type="match status" value="1"/>
</dbReference>
<dbReference type="PANTHER" id="PTHR37530">
    <property type="entry name" value="OUTER MEMBRANE PROTEIN SLP"/>
    <property type="match status" value="1"/>
</dbReference>
<name>A0A154QDV3_9GAMM</name>